<organism evidence="1 2">
    <name type="scientific">phage Lak_Megaphage_RVC_AP3_GC26</name>
    <dbReference type="NCBI Taxonomy" id="3109225"/>
    <lineage>
        <taxon>Viruses</taxon>
        <taxon>Duplodnaviria</taxon>
        <taxon>Heunggongvirae</taxon>
        <taxon>Uroviricota</taxon>
        <taxon>Caudoviricetes</taxon>
        <taxon>Caudoviricetes code 15 clade</taxon>
    </lineage>
</organism>
<reference evidence="1 2" key="1">
    <citation type="submission" date="2023-11" db="EMBL/GenBank/DDBJ databases">
        <authorList>
            <person name="Cook R."/>
            <person name="Crisci M."/>
            <person name="Pye H."/>
            <person name="Adriaenssens E."/>
            <person name="Santini J."/>
        </authorList>
    </citation>
    <scope>NUCLEOTIDE SEQUENCE [LARGE SCALE GENOMIC DNA]</scope>
    <source>
        <strain evidence="1">Lak_Megaphage_RVC_AP3_GC26</strain>
    </source>
</reference>
<keyword evidence="2" id="KW-1185">Reference proteome</keyword>
<proteinExistence type="predicted"/>
<protein>
    <submittedName>
        <fullName evidence="1">Uncharacterized protein</fullName>
    </submittedName>
</protein>
<dbReference type="Proteomes" id="UP001348805">
    <property type="component" value="Segment"/>
</dbReference>
<name>A0ABZ0Z1W5_9CAUD</name>
<sequence>MKYRNDLIGKKILIICNSIGSSYKRLYCSYILGKIIEYNPATNKIMVIRNTGHIGSAVEFKINNHDPFEYPYYFDNRFATREPENDNETWWYVAFADDEAIQLLKQNLLKQNNRSPVYKSYYLSTVCYGKHKSKKEYLTYLLNELNNESN</sequence>
<dbReference type="EMBL" id="OR769219">
    <property type="protein sequence ID" value="WQJ51418.1"/>
    <property type="molecule type" value="Genomic_DNA"/>
</dbReference>
<evidence type="ECO:0000313" key="2">
    <source>
        <dbReference type="Proteomes" id="UP001348805"/>
    </source>
</evidence>
<evidence type="ECO:0000313" key="1">
    <source>
        <dbReference type="EMBL" id="WQJ51418.1"/>
    </source>
</evidence>
<accession>A0ABZ0Z1W5</accession>